<dbReference type="EC" id="3.1.3.48" evidence="2"/>
<dbReference type="eggNOG" id="COG4464">
    <property type="taxonomic scope" value="Bacteria"/>
</dbReference>
<comment type="similarity">
    <text evidence="1">Belongs to the metallo-dependent hydrolases superfamily. CpsB/CapC family.</text>
</comment>
<sequence>MDESLEALRLYEECGVESVWLTPHVMEDIPNTTARLRERFAELRTVYQGTVKLHLAAENMLDTLFEERLEADDLLPIGEKGDCLLVETSCFNPPMGLLSLLKRILSKGYYPLLAHPERYQYMDGPDYRALKEAGIAFQLNLPSLAGMYGRAVQKKAASLLKAGMYDLTGSDLHAASVFTALLRARIDSRSRDRLWVHFRACPDAP</sequence>
<dbReference type="GO" id="GO:0004725">
    <property type="term" value="F:protein tyrosine phosphatase activity"/>
    <property type="evidence" value="ECO:0007669"/>
    <property type="project" value="UniProtKB-EC"/>
</dbReference>
<comment type="caution">
    <text evidence="5">The sequence shown here is derived from an EMBL/GenBank/DDBJ whole genome shotgun (WGS) entry which is preliminary data.</text>
</comment>
<reference evidence="5 6" key="1">
    <citation type="submission" date="2011-02" db="EMBL/GenBank/DDBJ databases">
        <authorList>
            <person name="Weinstock G."/>
            <person name="Sodergren E."/>
            <person name="Clifton S."/>
            <person name="Fulton L."/>
            <person name="Fulton B."/>
            <person name="Courtney L."/>
            <person name="Fronick C."/>
            <person name="Harrison M."/>
            <person name="Strong C."/>
            <person name="Farmer C."/>
            <person name="Delahaunty K."/>
            <person name="Markovic C."/>
            <person name="Hall O."/>
            <person name="Minx P."/>
            <person name="Tomlinson C."/>
            <person name="Mitreva M."/>
            <person name="Hou S."/>
            <person name="Chen J."/>
            <person name="Wollam A."/>
            <person name="Pepin K.H."/>
            <person name="Johnson M."/>
            <person name="Bhonagiri V."/>
            <person name="Zhang X."/>
            <person name="Suruliraj S."/>
            <person name="Warren W."/>
            <person name="Chinwalla A."/>
            <person name="Mardis E.R."/>
            <person name="Wilson R.K."/>
        </authorList>
    </citation>
    <scope>NUCLEOTIDE SEQUENCE [LARGE SCALE GENOMIC DNA]</scope>
    <source>
        <strain evidence="5 6">YIT 12057</strain>
    </source>
</reference>
<dbReference type="Proteomes" id="UP000003416">
    <property type="component" value="Unassembled WGS sequence"/>
</dbReference>
<dbReference type="STRING" id="763034.HMPREF9446_03521"/>
<evidence type="ECO:0000313" key="6">
    <source>
        <dbReference type="Proteomes" id="UP000003416"/>
    </source>
</evidence>
<evidence type="ECO:0000313" key="5">
    <source>
        <dbReference type="EMBL" id="EGF51605.1"/>
    </source>
</evidence>
<evidence type="ECO:0000256" key="4">
    <source>
        <dbReference type="ARBA" id="ARBA00051722"/>
    </source>
</evidence>
<proteinExistence type="inferred from homology"/>
<evidence type="ECO:0000256" key="1">
    <source>
        <dbReference type="ARBA" id="ARBA00005750"/>
    </source>
</evidence>
<dbReference type="InterPro" id="IPR016667">
    <property type="entry name" value="Caps_polysacc_synth_CpsB/CapC"/>
</dbReference>
<keyword evidence="6" id="KW-1185">Reference proteome</keyword>
<gene>
    <name evidence="5" type="ORF">HMPREF9446_03521</name>
</gene>
<dbReference type="SUPFAM" id="SSF89550">
    <property type="entry name" value="PHP domain-like"/>
    <property type="match status" value="1"/>
</dbReference>
<accession>F3PXM3</accession>
<name>F3PXM3_9BACE</name>
<dbReference type="Gene3D" id="3.20.20.140">
    <property type="entry name" value="Metal-dependent hydrolases"/>
    <property type="match status" value="1"/>
</dbReference>
<dbReference type="Pfam" id="PF19567">
    <property type="entry name" value="CpsB_CapC"/>
    <property type="match status" value="1"/>
</dbReference>
<protein>
    <recommendedName>
        <fullName evidence="2">protein-tyrosine-phosphatase</fullName>
        <ecNumber evidence="2">3.1.3.48</ecNumber>
    </recommendedName>
</protein>
<keyword evidence="3" id="KW-0378">Hydrolase</keyword>
<organism evidence="5 6">
    <name type="scientific">Bacteroides fluxus YIT 12057</name>
    <dbReference type="NCBI Taxonomy" id="763034"/>
    <lineage>
        <taxon>Bacteria</taxon>
        <taxon>Pseudomonadati</taxon>
        <taxon>Bacteroidota</taxon>
        <taxon>Bacteroidia</taxon>
        <taxon>Bacteroidales</taxon>
        <taxon>Bacteroidaceae</taxon>
        <taxon>Bacteroides</taxon>
    </lineage>
</organism>
<comment type="catalytic activity">
    <reaction evidence="4">
        <text>O-phospho-L-tyrosyl-[protein] + H2O = L-tyrosyl-[protein] + phosphate</text>
        <dbReference type="Rhea" id="RHEA:10684"/>
        <dbReference type="Rhea" id="RHEA-COMP:10136"/>
        <dbReference type="Rhea" id="RHEA-COMP:20101"/>
        <dbReference type="ChEBI" id="CHEBI:15377"/>
        <dbReference type="ChEBI" id="CHEBI:43474"/>
        <dbReference type="ChEBI" id="CHEBI:46858"/>
        <dbReference type="ChEBI" id="CHEBI:61978"/>
        <dbReference type="EC" id="3.1.3.48"/>
    </reaction>
</comment>
<dbReference type="PANTHER" id="PTHR39181">
    <property type="entry name" value="TYROSINE-PROTEIN PHOSPHATASE YWQE"/>
    <property type="match status" value="1"/>
</dbReference>
<dbReference type="PANTHER" id="PTHR39181:SF1">
    <property type="entry name" value="TYROSINE-PROTEIN PHOSPHATASE YWQE"/>
    <property type="match status" value="1"/>
</dbReference>
<dbReference type="InterPro" id="IPR016195">
    <property type="entry name" value="Pol/histidinol_Pase-like"/>
</dbReference>
<dbReference type="AlphaFoldDB" id="F3PXM3"/>
<dbReference type="HOGENOM" id="CLU_085966_0_0_10"/>
<evidence type="ECO:0000256" key="2">
    <source>
        <dbReference type="ARBA" id="ARBA00013064"/>
    </source>
</evidence>
<evidence type="ECO:0000256" key="3">
    <source>
        <dbReference type="ARBA" id="ARBA00022801"/>
    </source>
</evidence>
<dbReference type="GO" id="GO:0030145">
    <property type="term" value="F:manganese ion binding"/>
    <property type="evidence" value="ECO:0007669"/>
    <property type="project" value="InterPro"/>
</dbReference>
<dbReference type="EMBL" id="AFBN01000099">
    <property type="protein sequence ID" value="EGF51605.1"/>
    <property type="molecule type" value="Genomic_DNA"/>
</dbReference>